<protein>
    <submittedName>
        <fullName evidence="1">Uncharacterized protein</fullName>
    </submittedName>
</protein>
<reference evidence="1 2" key="1">
    <citation type="journal article" date="2018" name="PLoS Genet.">
        <title>Population sequencing reveals clonal diversity and ancestral inbreeding in the grapevine cultivar Chardonnay.</title>
        <authorList>
            <person name="Roach M.J."/>
            <person name="Johnson D.L."/>
            <person name="Bohlmann J."/>
            <person name="van Vuuren H.J."/>
            <person name="Jones S.J."/>
            <person name="Pretorius I.S."/>
            <person name="Schmidt S.A."/>
            <person name="Borneman A.R."/>
        </authorList>
    </citation>
    <scope>NUCLEOTIDE SEQUENCE [LARGE SCALE GENOMIC DNA]</scope>
    <source>
        <strain evidence="2">cv. Chardonnay</strain>
        <tissue evidence="1">Leaf</tissue>
    </source>
</reference>
<evidence type="ECO:0000313" key="1">
    <source>
        <dbReference type="EMBL" id="RVW67006.1"/>
    </source>
</evidence>
<comment type="caution">
    <text evidence="1">The sequence shown here is derived from an EMBL/GenBank/DDBJ whole genome shotgun (WGS) entry which is preliminary data.</text>
</comment>
<evidence type="ECO:0000313" key="2">
    <source>
        <dbReference type="Proteomes" id="UP000288805"/>
    </source>
</evidence>
<organism evidence="1 2">
    <name type="scientific">Vitis vinifera</name>
    <name type="common">Grape</name>
    <dbReference type="NCBI Taxonomy" id="29760"/>
    <lineage>
        <taxon>Eukaryota</taxon>
        <taxon>Viridiplantae</taxon>
        <taxon>Streptophyta</taxon>
        <taxon>Embryophyta</taxon>
        <taxon>Tracheophyta</taxon>
        <taxon>Spermatophyta</taxon>
        <taxon>Magnoliopsida</taxon>
        <taxon>eudicotyledons</taxon>
        <taxon>Gunneridae</taxon>
        <taxon>Pentapetalae</taxon>
        <taxon>rosids</taxon>
        <taxon>Vitales</taxon>
        <taxon>Vitaceae</taxon>
        <taxon>Viteae</taxon>
        <taxon>Vitis</taxon>
    </lineage>
</organism>
<accession>A0A438G499</accession>
<proteinExistence type="predicted"/>
<dbReference type="AlphaFoldDB" id="A0A438G499"/>
<name>A0A438G499_VITVI</name>
<dbReference type="EMBL" id="QGNW01000609">
    <property type="protein sequence ID" value="RVW67006.1"/>
    <property type="molecule type" value="Genomic_DNA"/>
</dbReference>
<sequence length="87" mass="9895">MIEEAFDPNRTVFSIEWFDFLGSIFVLKSVVIPTLQWILPDHCSQLGFQEPCPFGGVMVLPIVCIQSYSEQHLKKETATMMDLLSSL</sequence>
<dbReference type="Proteomes" id="UP000288805">
    <property type="component" value="Unassembled WGS sequence"/>
</dbReference>
<gene>
    <name evidence="1" type="ORF">CK203_064883</name>
</gene>